<keyword evidence="3 7" id="KW-0812">Transmembrane</keyword>
<feature type="region of interest" description="Disordered" evidence="6">
    <location>
        <begin position="1"/>
        <end position="23"/>
    </location>
</feature>
<feature type="transmembrane region" description="Helical" evidence="7">
    <location>
        <begin position="36"/>
        <end position="57"/>
    </location>
</feature>
<dbReference type="PANTHER" id="PTHR34187">
    <property type="entry name" value="FGR18P"/>
    <property type="match status" value="1"/>
</dbReference>
<sequence>MTPPETPPADRRWPRRVYGEGSEPDARFTFANERTFLAWIRTGLALLAAGVAVAAFGGTGPDRPWQNQVAALLLIGLGVLSGVSAYLRWMQQERALRRGDPLPSSGMMPVLALSVVVIAALGVTLVV</sequence>
<comment type="caution">
    <text evidence="9">The sequence shown here is derived from an EMBL/GenBank/DDBJ whole genome shotgun (WGS) entry which is preliminary data.</text>
</comment>
<evidence type="ECO:0000256" key="4">
    <source>
        <dbReference type="ARBA" id="ARBA00022989"/>
    </source>
</evidence>
<dbReference type="AlphaFoldDB" id="A0A7Z0D8F3"/>
<comment type="subcellular location">
    <subcellularLocation>
        <location evidence="1">Cell membrane</location>
        <topology evidence="1">Multi-pass membrane protein</topology>
    </subcellularLocation>
</comment>
<dbReference type="Proteomes" id="UP000527616">
    <property type="component" value="Unassembled WGS sequence"/>
</dbReference>
<dbReference type="InterPro" id="IPR003807">
    <property type="entry name" value="DUF202"/>
</dbReference>
<gene>
    <name evidence="9" type="ORF">GGQ54_001211</name>
</gene>
<reference evidence="9 10" key="1">
    <citation type="submission" date="2020-07" db="EMBL/GenBank/DDBJ databases">
        <title>Sequencing the genomes of 1000 actinobacteria strains.</title>
        <authorList>
            <person name="Klenk H.-P."/>
        </authorList>
    </citation>
    <scope>NUCLEOTIDE SEQUENCE [LARGE SCALE GENOMIC DNA]</scope>
    <source>
        <strain evidence="9 10">DSM 103164</strain>
    </source>
</reference>
<organism evidence="9 10">
    <name type="scientific">Naumannella cuiyingiana</name>
    <dbReference type="NCBI Taxonomy" id="1347891"/>
    <lineage>
        <taxon>Bacteria</taxon>
        <taxon>Bacillati</taxon>
        <taxon>Actinomycetota</taxon>
        <taxon>Actinomycetes</taxon>
        <taxon>Propionibacteriales</taxon>
        <taxon>Propionibacteriaceae</taxon>
        <taxon>Naumannella</taxon>
    </lineage>
</organism>
<dbReference type="PANTHER" id="PTHR34187:SF2">
    <property type="entry name" value="DUF202 DOMAIN-CONTAINING PROTEIN"/>
    <property type="match status" value="1"/>
</dbReference>
<keyword evidence="5 7" id="KW-0472">Membrane</keyword>
<dbReference type="RefSeq" id="WP_179444583.1">
    <property type="nucleotide sequence ID" value="NZ_JACBZS010000001.1"/>
</dbReference>
<feature type="transmembrane region" description="Helical" evidence="7">
    <location>
        <begin position="69"/>
        <end position="87"/>
    </location>
</feature>
<feature type="transmembrane region" description="Helical" evidence="7">
    <location>
        <begin position="108"/>
        <end position="126"/>
    </location>
</feature>
<keyword evidence="4 7" id="KW-1133">Transmembrane helix</keyword>
<dbReference type="EMBL" id="JACBZS010000001">
    <property type="protein sequence ID" value="NYI70651.1"/>
    <property type="molecule type" value="Genomic_DNA"/>
</dbReference>
<evidence type="ECO:0000256" key="3">
    <source>
        <dbReference type="ARBA" id="ARBA00022692"/>
    </source>
</evidence>
<evidence type="ECO:0000256" key="2">
    <source>
        <dbReference type="ARBA" id="ARBA00022475"/>
    </source>
</evidence>
<evidence type="ECO:0000313" key="10">
    <source>
        <dbReference type="Proteomes" id="UP000527616"/>
    </source>
</evidence>
<protein>
    <submittedName>
        <fullName evidence="9">Putative membrane protein</fullName>
    </submittedName>
</protein>
<feature type="domain" description="DUF202" evidence="8">
    <location>
        <begin position="27"/>
        <end position="95"/>
    </location>
</feature>
<proteinExistence type="predicted"/>
<evidence type="ECO:0000313" key="9">
    <source>
        <dbReference type="EMBL" id="NYI70651.1"/>
    </source>
</evidence>
<dbReference type="GO" id="GO:0005886">
    <property type="term" value="C:plasma membrane"/>
    <property type="evidence" value="ECO:0007669"/>
    <property type="project" value="UniProtKB-SubCell"/>
</dbReference>
<keyword evidence="10" id="KW-1185">Reference proteome</keyword>
<evidence type="ECO:0000256" key="6">
    <source>
        <dbReference type="SAM" id="MobiDB-lite"/>
    </source>
</evidence>
<keyword evidence="2" id="KW-1003">Cell membrane</keyword>
<evidence type="ECO:0000256" key="5">
    <source>
        <dbReference type="ARBA" id="ARBA00023136"/>
    </source>
</evidence>
<evidence type="ECO:0000256" key="7">
    <source>
        <dbReference type="SAM" id="Phobius"/>
    </source>
</evidence>
<accession>A0A7Z0D8F3</accession>
<evidence type="ECO:0000256" key="1">
    <source>
        <dbReference type="ARBA" id="ARBA00004651"/>
    </source>
</evidence>
<dbReference type="InterPro" id="IPR052053">
    <property type="entry name" value="IM_YidH-like"/>
</dbReference>
<dbReference type="Pfam" id="PF02656">
    <property type="entry name" value="DUF202"/>
    <property type="match status" value="1"/>
</dbReference>
<name>A0A7Z0D8F3_9ACTN</name>
<evidence type="ECO:0000259" key="8">
    <source>
        <dbReference type="Pfam" id="PF02656"/>
    </source>
</evidence>